<comment type="caution">
    <text evidence="1">The sequence shown here is derived from an EMBL/GenBank/DDBJ whole genome shotgun (WGS) entry which is preliminary data.</text>
</comment>
<dbReference type="EMBL" id="POUA01000554">
    <property type="protein sequence ID" value="PZG22328.1"/>
    <property type="molecule type" value="Genomic_DNA"/>
</dbReference>
<dbReference type="RefSeq" id="WP_111171885.1">
    <property type="nucleotide sequence ID" value="NZ_POUA01000554.1"/>
</dbReference>
<dbReference type="Gene3D" id="3.40.50.300">
    <property type="entry name" value="P-loop containing nucleotide triphosphate hydrolases"/>
    <property type="match status" value="1"/>
</dbReference>
<dbReference type="Pfam" id="PF13189">
    <property type="entry name" value="Cytidylate_kin2"/>
    <property type="match status" value="1"/>
</dbReference>
<keyword evidence="1" id="KW-0418">Kinase</keyword>
<evidence type="ECO:0000313" key="2">
    <source>
        <dbReference type="Proteomes" id="UP000248544"/>
    </source>
</evidence>
<protein>
    <submittedName>
        <fullName evidence="1">Cytidylate kinase</fullName>
    </submittedName>
</protein>
<dbReference type="GO" id="GO:0016301">
    <property type="term" value="F:kinase activity"/>
    <property type="evidence" value="ECO:0007669"/>
    <property type="project" value="UniProtKB-KW"/>
</dbReference>
<name>A0A2W2FBV2_9ACTN</name>
<accession>A0A2W2FBV2</accession>
<keyword evidence="2" id="KW-1185">Reference proteome</keyword>
<reference evidence="1 2" key="1">
    <citation type="submission" date="2018-01" db="EMBL/GenBank/DDBJ databases">
        <title>Draft genome sequence of Sphaerisporangium sp. 7K107.</title>
        <authorList>
            <person name="Sahin N."/>
            <person name="Saygin H."/>
            <person name="Ay H."/>
        </authorList>
    </citation>
    <scope>NUCLEOTIDE SEQUENCE [LARGE SCALE GENOMIC DNA]</scope>
    <source>
        <strain evidence="1 2">7K107</strain>
    </source>
</reference>
<gene>
    <name evidence="1" type="ORF">C1I98_36725</name>
</gene>
<dbReference type="Proteomes" id="UP000248544">
    <property type="component" value="Unassembled WGS sequence"/>
</dbReference>
<dbReference type="AlphaFoldDB" id="A0A2W2FBV2"/>
<organism evidence="1 2">
    <name type="scientific">Spongiactinospora gelatinilytica</name>
    <dbReference type="NCBI Taxonomy" id="2666298"/>
    <lineage>
        <taxon>Bacteria</taxon>
        <taxon>Bacillati</taxon>
        <taxon>Actinomycetota</taxon>
        <taxon>Actinomycetes</taxon>
        <taxon>Streptosporangiales</taxon>
        <taxon>Streptosporangiaceae</taxon>
        <taxon>Spongiactinospora</taxon>
    </lineage>
</organism>
<dbReference type="InterPro" id="IPR027417">
    <property type="entry name" value="P-loop_NTPase"/>
</dbReference>
<sequence>MSGVRVVTISATYGTAGNVIGPAVAEMLGVPFVDRAIPGTVAEELGCTLEEALVHDDRAEHGIGRLLSGAMRLPTVTFGGVDTYLPGAMPTPPEEFVAHTEKVIRTTAQARGGVILGRAGAIVLADHPGALHVRLDAPLERRIRQTAAFFDLGEREARKIVEDNDRARAAYVRHFYRADPGRPTLYHLVVDSTSIPVPACVELIASAAEAIG</sequence>
<proteinExistence type="predicted"/>
<evidence type="ECO:0000313" key="1">
    <source>
        <dbReference type="EMBL" id="PZG22328.1"/>
    </source>
</evidence>
<keyword evidence="1" id="KW-0808">Transferase</keyword>